<evidence type="ECO:0000256" key="2">
    <source>
        <dbReference type="ARBA" id="ARBA00022801"/>
    </source>
</evidence>
<feature type="compositionally biased region" description="Basic and acidic residues" evidence="5">
    <location>
        <begin position="227"/>
        <end position="241"/>
    </location>
</feature>
<proteinExistence type="inferred from homology"/>
<dbReference type="InterPro" id="IPR036457">
    <property type="entry name" value="PPM-type-like_dom_sf"/>
</dbReference>
<dbReference type="EMBL" id="HACG01042888">
    <property type="protein sequence ID" value="CEK89753.1"/>
    <property type="molecule type" value="Transcribed_RNA"/>
</dbReference>
<feature type="compositionally biased region" description="Low complexity" evidence="5">
    <location>
        <begin position="317"/>
        <end position="358"/>
    </location>
</feature>
<dbReference type="Pfam" id="PF00481">
    <property type="entry name" value="PP2C"/>
    <property type="match status" value="1"/>
</dbReference>
<dbReference type="SMART" id="SM00332">
    <property type="entry name" value="PP2Cc"/>
    <property type="match status" value="1"/>
</dbReference>
<feature type="domain" description="PPM-type phosphatase" evidence="6">
    <location>
        <begin position="23"/>
        <end position="378"/>
    </location>
</feature>
<comment type="similarity">
    <text evidence="4">Belongs to the PP2C family.</text>
</comment>
<keyword evidence="1" id="KW-0479">Metal-binding</keyword>
<dbReference type="PROSITE" id="PS01032">
    <property type="entry name" value="PPM_1"/>
    <property type="match status" value="1"/>
</dbReference>
<evidence type="ECO:0000256" key="3">
    <source>
        <dbReference type="ARBA" id="ARBA00022912"/>
    </source>
</evidence>
<protein>
    <recommendedName>
        <fullName evidence="6">PPM-type phosphatase domain-containing protein</fullName>
    </recommendedName>
</protein>
<feature type="compositionally biased region" description="Acidic residues" evidence="5">
    <location>
        <begin position="362"/>
        <end position="378"/>
    </location>
</feature>
<dbReference type="GO" id="GO:0046872">
    <property type="term" value="F:metal ion binding"/>
    <property type="evidence" value="ECO:0007669"/>
    <property type="project" value="UniProtKB-KW"/>
</dbReference>
<organism evidence="7">
    <name type="scientific">Arion vulgaris</name>
    <dbReference type="NCBI Taxonomy" id="1028688"/>
    <lineage>
        <taxon>Eukaryota</taxon>
        <taxon>Metazoa</taxon>
        <taxon>Spiralia</taxon>
        <taxon>Lophotrochozoa</taxon>
        <taxon>Mollusca</taxon>
        <taxon>Gastropoda</taxon>
        <taxon>Heterobranchia</taxon>
        <taxon>Euthyneura</taxon>
        <taxon>Panpulmonata</taxon>
        <taxon>Eupulmonata</taxon>
        <taxon>Stylommatophora</taxon>
        <taxon>Helicina</taxon>
        <taxon>Arionoidea</taxon>
        <taxon>Arionidae</taxon>
        <taxon>Arion</taxon>
    </lineage>
</organism>
<dbReference type="GO" id="GO:0004721">
    <property type="term" value="F:phosphoprotein phosphatase activity"/>
    <property type="evidence" value="ECO:0007669"/>
    <property type="project" value="UniProtKB-KW"/>
</dbReference>
<feature type="non-terminal residue" evidence="7">
    <location>
        <position position="378"/>
    </location>
</feature>
<dbReference type="AlphaFoldDB" id="A0A0B7B9N4"/>
<evidence type="ECO:0000256" key="4">
    <source>
        <dbReference type="RuleBase" id="RU003465"/>
    </source>
</evidence>
<evidence type="ECO:0000259" key="6">
    <source>
        <dbReference type="PROSITE" id="PS51746"/>
    </source>
</evidence>
<dbReference type="InterPro" id="IPR000222">
    <property type="entry name" value="PP2C_BS"/>
</dbReference>
<name>A0A0B7B9N4_9EUPU</name>
<dbReference type="Gene3D" id="3.60.40.10">
    <property type="entry name" value="PPM-type phosphatase domain"/>
    <property type="match status" value="1"/>
</dbReference>
<feature type="region of interest" description="Disordered" evidence="5">
    <location>
        <begin position="178"/>
        <end position="378"/>
    </location>
</feature>
<dbReference type="InterPro" id="IPR001932">
    <property type="entry name" value="PPM-type_phosphatase-like_dom"/>
</dbReference>
<keyword evidence="2 4" id="KW-0378">Hydrolase</keyword>
<keyword evidence="3 4" id="KW-0904">Protein phosphatase</keyword>
<evidence type="ECO:0000256" key="5">
    <source>
        <dbReference type="SAM" id="MobiDB-lite"/>
    </source>
</evidence>
<feature type="compositionally biased region" description="Polar residues" evidence="5">
    <location>
        <begin position="258"/>
        <end position="293"/>
    </location>
</feature>
<feature type="compositionally biased region" description="Low complexity" evidence="5">
    <location>
        <begin position="178"/>
        <end position="225"/>
    </location>
</feature>
<reference evidence="7" key="1">
    <citation type="submission" date="2014-12" db="EMBL/GenBank/DDBJ databases">
        <title>Insight into the proteome of Arion vulgaris.</title>
        <authorList>
            <person name="Aradska J."/>
            <person name="Bulat T."/>
            <person name="Smidak R."/>
            <person name="Sarate P."/>
            <person name="Gangsoo J."/>
            <person name="Sialana F."/>
            <person name="Bilban M."/>
            <person name="Lubec G."/>
        </authorList>
    </citation>
    <scope>NUCLEOTIDE SEQUENCE</scope>
    <source>
        <tissue evidence="7">Skin</tissue>
    </source>
</reference>
<evidence type="ECO:0000313" key="7">
    <source>
        <dbReference type="EMBL" id="CEK89753.1"/>
    </source>
</evidence>
<sequence length="378" mass="40669">MGVYLSSPVTEKDSVDGKCDRFVYGASSMQGWRITQEDAHNCIPLFDEKTKASFFAVYDGHGGSEVAKYCEKHFPEFVKNLMETRDDLEDTTGFIKNAFLEFDATLTTEDVIKELKELAGNDDDNEEDEDDDPVGRTEAELLKEEANMPLDQLLAQYKNTTPEEIKSSHEHLFQIPSLRSKNGSSSSAGSSSQDAQNGPSSSSSSFVSTSSSSSSCKQDSSLQISNGEDRVHNSSETDKSPDLSIVSTSSDCSDKHANTCNNSIVKDITSSTHNNQSSSVTSREPQSPLSPSSTEHDAAENHCSSKLAKRDSHDSLSSESQTSGSTSGVVSSLDINAEPSTSESSSSACVRSSKAKAAIDMALDDGDMDTSDDDDDDD</sequence>
<dbReference type="SUPFAM" id="SSF81606">
    <property type="entry name" value="PP2C-like"/>
    <property type="match status" value="1"/>
</dbReference>
<dbReference type="CDD" id="cd00143">
    <property type="entry name" value="PP2Cc"/>
    <property type="match status" value="1"/>
</dbReference>
<accession>A0A0B7B9N4</accession>
<gene>
    <name evidence="7" type="primary">ORF172678</name>
</gene>
<dbReference type="PROSITE" id="PS51746">
    <property type="entry name" value="PPM_2"/>
    <property type="match status" value="1"/>
</dbReference>
<evidence type="ECO:0000256" key="1">
    <source>
        <dbReference type="ARBA" id="ARBA00022723"/>
    </source>
</evidence>